<keyword evidence="2" id="KW-1185">Reference proteome</keyword>
<sequence length="232" mass="25598">MGEQVSPPVDFPIYGLDWGWRGPRWLDFFEGRPGEPVWALWLGHREEGSEHGVRVGTLPRDRYDTALSPRSGDPLVAVAFSAAFGLINLTLPDGSVPRPDGLIPAMVEHAEEQAKRHAQWPRVAWDIGGRWAQASIWSFAGAWAGFTDLLDDAYLVAIGIGVQPEGMRLVPVGSNAKNYGIDLAAPLDATELARQRHLRPDTWLPPPRRDAFHADQLALVPGTRQRPSPVPR</sequence>
<gene>
    <name evidence="1" type="ORF">SAMN05216266_104222</name>
</gene>
<proteinExistence type="predicted"/>
<protein>
    <submittedName>
        <fullName evidence="1">Uncharacterized protein</fullName>
    </submittedName>
</protein>
<name>A0A1I0Y6F3_9PSEU</name>
<accession>A0A1I0Y6F3</accession>
<organism evidence="1 2">
    <name type="scientific">Amycolatopsis marina</name>
    <dbReference type="NCBI Taxonomy" id="490629"/>
    <lineage>
        <taxon>Bacteria</taxon>
        <taxon>Bacillati</taxon>
        <taxon>Actinomycetota</taxon>
        <taxon>Actinomycetes</taxon>
        <taxon>Pseudonocardiales</taxon>
        <taxon>Pseudonocardiaceae</taxon>
        <taxon>Amycolatopsis</taxon>
    </lineage>
</organism>
<dbReference type="EMBL" id="FOKG01000004">
    <property type="protein sequence ID" value="SFB08038.1"/>
    <property type="molecule type" value="Genomic_DNA"/>
</dbReference>
<dbReference type="STRING" id="490629.SAMN05216266_104222"/>
<dbReference type="AlphaFoldDB" id="A0A1I0Y6F3"/>
<evidence type="ECO:0000313" key="1">
    <source>
        <dbReference type="EMBL" id="SFB08038.1"/>
    </source>
</evidence>
<reference evidence="2" key="1">
    <citation type="submission" date="2016-10" db="EMBL/GenBank/DDBJ databases">
        <authorList>
            <person name="Varghese N."/>
            <person name="Submissions S."/>
        </authorList>
    </citation>
    <scope>NUCLEOTIDE SEQUENCE [LARGE SCALE GENOMIC DNA]</scope>
    <source>
        <strain evidence="2">CGMCC 4.3568</strain>
    </source>
</reference>
<dbReference type="Proteomes" id="UP000243799">
    <property type="component" value="Unassembled WGS sequence"/>
</dbReference>
<evidence type="ECO:0000313" key="2">
    <source>
        <dbReference type="Proteomes" id="UP000243799"/>
    </source>
</evidence>